<keyword evidence="2" id="KW-1185">Reference proteome</keyword>
<reference evidence="2" key="1">
    <citation type="submission" date="2016-10" db="EMBL/GenBank/DDBJ databases">
        <authorList>
            <person name="Varghese N."/>
            <person name="Submissions S."/>
        </authorList>
    </citation>
    <scope>NUCLEOTIDE SEQUENCE [LARGE SCALE GENOMIC DNA]</scope>
    <source>
        <strain evidence="2">CGMCC 1.7739</strain>
    </source>
</reference>
<sequence>MIVTHDHVVTLLVAATLLVSGCAAPVAESNYGAWPDDPRTDRIGWESGYWYNESIDVDQSDGLNATERDAFVARTMARVERVRGLEFEESVDVDVLTRAEYREQSGGDGEAAGPGWNDQLWEALLLVGEDRTVESVFDDLYGDAVLGYYSPSEERIVVVSDAENPVIDRATLAHELMHALQYQQFDVRGAPRTLDGRLAEDGLVEGDARYVERLYEERCDGEWDCVSRPDREIPRDDFDRGVYLTIYAPYSEGPTFVRSLRDRGGWDAVDAAYANHPASTEQILHPEAYPDDRPVEVAVPDRAADPWSRFDREPVGSTVGEAPIFVMLLRRGAIPSATLERDTGAYSRYNYEANASAGWAGDAVVPYRSDGGEFGYVWATEWETKRDAAEFSAAYETALRTGLNATRAGPNTFVVEDGPYADAFRVTRRGTRVTVVNAPTRGQLDAVHERPR</sequence>
<evidence type="ECO:0008006" key="3">
    <source>
        <dbReference type="Google" id="ProtNLM"/>
    </source>
</evidence>
<dbReference type="InterPro" id="IPR047792">
    <property type="entry name" value="Hvo_1808-like"/>
</dbReference>
<evidence type="ECO:0000313" key="2">
    <source>
        <dbReference type="Proteomes" id="UP000198876"/>
    </source>
</evidence>
<name>A0A1I2WN83_9EURY</name>
<gene>
    <name evidence="1" type="ORF">SAMN04488063_3619</name>
</gene>
<proteinExistence type="predicted"/>
<accession>A0A1I2WN83</accession>
<evidence type="ECO:0000313" key="1">
    <source>
        <dbReference type="EMBL" id="SFH02793.1"/>
    </source>
</evidence>
<dbReference type="RefSeq" id="WP_245781409.1">
    <property type="nucleotide sequence ID" value="NZ_FOOQ01000009.1"/>
</dbReference>
<dbReference type="AlphaFoldDB" id="A0A1I2WN83"/>
<dbReference type="Proteomes" id="UP000198876">
    <property type="component" value="Unassembled WGS sequence"/>
</dbReference>
<organism evidence="1 2">
    <name type="scientific">Halopelagius inordinatus</name>
    <dbReference type="NCBI Taxonomy" id="553467"/>
    <lineage>
        <taxon>Archaea</taxon>
        <taxon>Methanobacteriati</taxon>
        <taxon>Methanobacteriota</taxon>
        <taxon>Stenosarchaea group</taxon>
        <taxon>Halobacteria</taxon>
        <taxon>Halobacteriales</taxon>
        <taxon>Haloferacaceae</taxon>
    </lineage>
</organism>
<protein>
    <recommendedName>
        <fullName evidence="3">Lipoprotein</fullName>
    </recommendedName>
</protein>
<dbReference type="EMBL" id="FOOQ01000009">
    <property type="protein sequence ID" value="SFH02793.1"/>
    <property type="molecule type" value="Genomic_DNA"/>
</dbReference>
<dbReference type="NCBIfam" id="NF038145">
    <property type="entry name" value="Hvo_1808_fam"/>
    <property type="match status" value="1"/>
</dbReference>
<dbReference type="STRING" id="553467.SAMN04488063_3619"/>